<dbReference type="Proteomes" id="UP000055045">
    <property type="component" value="Unassembled WGS sequence"/>
</dbReference>
<name>A0A117NNX5_PENFR</name>
<keyword evidence="2" id="KW-1185">Reference proteome</keyword>
<evidence type="ECO:0000313" key="1">
    <source>
        <dbReference type="EMBL" id="KUM61433.1"/>
    </source>
</evidence>
<accession>A0A117NNX5</accession>
<sequence>MYRILGHGREFPDQGAAAFMRALRLLLTEYFTARV</sequence>
<evidence type="ECO:0000313" key="2">
    <source>
        <dbReference type="Proteomes" id="UP000055045"/>
    </source>
</evidence>
<dbReference type="AlphaFoldDB" id="A0A117NNX5"/>
<comment type="caution">
    <text evidence="1">The sequence shown here is derived from an EMBL/GenBank/DDBJ whole genome shotgun (WGS) entry which is preliminary data.</text>
</comment>
<protein>
    <submittedName>
        <fullName evidence="1">Uncharacterized protein</fullName>
    </submittedName>
</protein>
<reference evidence="1 2" key="1">
    <citation type="submission" date="2015-10" db="EMBL/GenBank/DDBJ databases">
        <title>Genome sequencing of Penicillium freii.</title>
        <authorList>
            <person name="Nguyen H.D."/>
            <person name="Visagie C.M."/>
            <person name="Seifert K.A."/>
        </authorList>
    </citation>
    <scope>NUCLEOTIDE SEQUENCE [LARGE SCALE GENOMIC DNA]</scope>
    <source>
        <strain evidence="1 2">DAOM 242723</strain>
    </source>
</reference>
<feature type="non-terminal residue" evidence="1">
    <location>
        <position position="35"/>
    </location>
</feature>
<proteinExistence type="predicted"/>
<gene>
    <name evidence="1" type="ORF">ACN42_g5663</name>
</gene>
<dbReference type="EMBL" id="LLXE01000134">
    <property type="protein sequence ID" value="KUM61433.1"/>
    <property type="molecule type" value="Genomic_DNA"/>
</dbReference>
<organism evidence="1 2">
    <name type="scientific">Penicillium freii</name>
    <dbReference type="NCBI Taxonomy" id="48697"/>
    <lineage>
        <taxon>Eukaryota</taxon>
        <taxon>Fungi</taxon>
        <taxon>Dikarya</taxon>
        <taxon>Ascomycota</taxon>
        <taxon>Pezizomycotina</taxon>
        <taxon>Eurotiomycetes</taxon>
        <taxon>Eurotiomycetidae</taxon>
        <taxon>Eurotiales</taxon>
        <taxon>Aspergillaceae</taxon>
        <taxon>Penicillium</taxon>
    </lineage>
</organism>